<accession>A0A3N2RJ11</accession>
<protein>
    <submittedName>
        <fullName evidence="2">Protein PilX</fullName>
    </submittedName>
</protein>
<dbReference type="Pfam" id="PF14341">
    <property type="entry name" value="PilX_N"/>
    <property type="match status" value="1"/>
</dbReference>
<name>A0A3N2RJ11_LYSEN</name>
<dbReference type="EMBL" id="RCTY01000023">
    <property type="protein sequence ID" value="ROU07374.1"/>
    <property type="molecule type" value="Genomic_DNA"/>
</dbReference>
<dbReference type="InterPro" id="IPR025746">
    <property type="entry name" value="PilX_N_dom"/>
</dbReference>
<sequence length="153" mass="16514">MLYVALMMLVLLALIGVTALQVTGLQERMSANYRSTNMALQNAEALTRQTELDLDRQVNSGGKENLVVDEPFCSAAFDPTRWAAQMNFVKPTPKPSHTRRIDECVAGTGSTAMGTGPVTENTNLIFQVTAYATDRASGSNPSSDAVIDTIFIP</sequence>
<gene>
    <name evidence="2" type="ORF">D9T17_10235</name>
</gene>
<evidence type="ECO:0000313" key="2">
    <source>
        <dbReference type="EMBL" id="ROU07374.1"/>
    </source>
</evidence>
<evidence type="ECO:0000313" key="3">
    <source>
        <dbReference type="Proteomes" id="UP000275910"/>
    </source>
</evidence>
<dbReference type="AlphaFoldDB" id="A0A3N2RJ11"/>
<comment type="caution">
    <text evidence="2">The sequence shown here is derived from an EMBL/GenBank/DDBJ whole genome shotgun (WGS) entry which is preliminary data.</text>
</comment>
<evidence type="ECO:0000259" key="1">
    <source>
        <dbReference type="Pfam" id="PF14341"/>
    </source>
</evidence>
<reference evidence="2 3" key="1">
    <citation type="submission" date="2018-10" db="EMBL/GenBank/DDBJ databases">
        <title>The genome of Lysobacter enzymogenes OH11.</title>
        <authorList>
            <person name="Liu F."/>
            <person name="Zhao Y."/>
            <person name="Qian G."/>
            <person name="Chen Y."/>
            <person name="Xu H."/>
        </authorList>
    </citation>
    <scope>NUCLEOTIDE SEQUENCE [LARGE SCALE GENOMIC DNA]</scope>
    <source>
        <strain evidence="2 3">OH11</strain>
    </source>
</reference>
<organism evidence="2 3">
    <name type="scientific">Lysobacter enzymogenes</name>
    <dbReference type="NCBI Taxonomy" id="69"/>
    <lineage>
        <taxon>Bacteria</taxon>
        <taxon>Pseudomonadati</taxon>
        <taxon>Pseudomonadota</taxon>
        <taxon>Gammaproteobacteria</taxon>
        <taxon>Lysobacterales</taxon>
        <taxon>Lysobacteraceae</taxon>
        <taxon>Lysobacter</taxon>
    </lineage>
</organism>
<proteinExistence type="predicted"/>
<feature type="domain" description="Type 4 fimbrial biogenesis protein PilX N-terminal" evidence="1">
    <location>
        <begin position="4"/>
        <end position="45"/>
    </location>
</feature>
<dbReference type="Proteomes" id="UP000275910">
    <property type="component" value="Unassembled WGS sequence"/>
</dbReference>